<evidence type="ECO:0000256" key="1">
    <source>
        <dbReference type="SAM" id="MobiDB-lite"/>
    </source>
</evidence>
<reference evidence="3" key="1">
    <citation type="submission" date="2024-07" db="EMBL/GenBank/DDBJ databases">
        <title>Two chromosome-level genome assemblies of Korean endemic species Abeliophyllum distichum and Forsythia ovata (Oleaceae).</title>
        <authorList>
            <person name="Jang H."/>
        </authorList>
    </citation>
    <scope>NUCLEOTIDE SEQUENCE [LARGE SCALE GENOMIC DNA]</scope>
</reference>
<dbReference type="AlphaFoldDB" id="A0ABD1S796"/>
<gene>
    <name evidence="2" type="ORF">Fot_40383</name>
</gene>
<evidence type="ECO:0000313" key="2">
    <source>
        <dbReference type="EMBL" id="KAL2496626.1"/>
    </source>
</evidence>
<feature type="region of interest" description="Disordered" evidence="1">
    <location>
        <begin position="19"/>
        <end position="113"/>
    </location>
</feature>
<organism evidence="2 3">
    <name type="scientific">Forsythia ovata</name>
    <dbReference type="NCBI Taxonomy" id="205694"/>
    <lineage>
        <taxon>Eukaryota</taxon>
        <taxon>Viridiplantae</taxon>
        <taxon>Streptophyta</taxon>
        <taxon>Embryophyta</taxon>
        <taxon>Tracheophyta</taxon>
        <taxon>Spermatophyta</taxon>
        <taxon>Magnoliopsida</taxon>
        <taxon>eudicotyledons</taxon>
        <taxon>Gunneridae</taxon>
        <taxon>Pentapetalae</taxon>
        <taxon>asterids</taxon>
        <taxon>lamiids</taxon>
        <taxon>Lamiales</taxon>
        <taxon>Oleaceae</taxon>
        <taxon>Forsythieae</taxon>
        <taxon>Forsythia</taxon>
    </lineage>
</organism>
<accession>A0ABD1S796</accession>
<evidence type="ECO:0000313" key="3">
    <source>
        <dbReference type="Proteomes" id="UP001604277"/>
    </source>
</evidence>
<feature type="compositionally biased region" description="Gly residues" evidence="1">
    <location>
        <begin position="88"/>
        <end position="102"/>
    </location>
</feature>
<keyword evidence="3" id="KW-1185">Reference proteome</keyword>
<proteinExistence type="predicted"/>
<dbReference type="EMBL" id="JBFOLJ010000011">
    <property type="protein sequence ID" value="KAL2496626.1"/>
    <property type="molecule type" value="Genomic_DNA"/>
</dbReference>
<dbReference type="Proteomes" id="UP001604277">
    <property type="component" value="Unassembled WGS sequence"/>
</dbReference>
<name>A0ABD1S796_9LAMI</name>
<protein>
    <submittedName>
        <fullName evidence="2">Uncharacterized protein</fullName>
    </submittedName>
</protein>
<comment type="caution">
    <text evidence="2">The sequence shown here is derived from an EMBL/GenBank/DDBJ whole genome shotgun (WGS) entry which is preliminary data.</text>
</comment>
<sequence>MHPDFKKDVNFKKTCMVERTVKTHPPSPVHTDVKKDVNPKKPQVVKRTVKTHPPSPMHYDVKKDVNPKSSVTNDSGMVVLEASAVSSGSGGGRVGGGGGGKKAGPLRSESMEFTDLRGKTLAFSTRKELQRQMLNNEPASFL</sequence>